<dbReference type="InterPro" id="IPR001932">
    <property type="entry name" value="PPM-type_phosphatase-like_dom"/>
</dbReference>
<organism evidence="3 4">
    <name type="scientific">Ktedonosporobacter rubrisoli</name>
    <dbReference type="NCBI Taxonomy" id="2509675"/>
    <lineage>
        <taxon>Bacteria</taxon>
        <taxon>Bacillati</taxon>
        <taxon>Chloroflexota</taxon>
        <taxon>Ktedonobacteria</taxon>
        <taxon>Ktedonobacterales</taxon>
        <taxon>Ktedonosporobacteraceae</taxon>
        <taxon>Ktedonosporobacter</taxon>
    </lineage>
</organism>
<proteinExistence type="predicted"/>
<dbReference type="AlphaFoldDB" id="A0A4P6K5K3"/>
<dbReference type="InterPro" id="IPR036457">
    <property type="entry name" value="PPM-type-like_dom_sf"/>
</dbReference>
<dbReference type="OrthoDB" id="152713at2"/>
<feature type="compositionally biased region" description="Polar residues" evidence="1">
    <location>
        <begin position="202"/>
        <end position="212"/>
    </location>
</feature>
<accession>A0A4P6K5K3</accession>
<dbReference type="Proteomes" id="UP000290365">
    <property type="component" value="Chromosome"/>
</dbReference>
<feature type="domain" description="PPM-type phosphatase" evidence="2">
    <location>
        <begin position="263"/>
        <end position="514"/>
    </location>
</feature>
<dbReference type="SMART" id="SM00332">
    <property type="entry name" value="PP2Cc"/>
    <property type="match status" value="1"/>
</dbReference>
<dbReference type="Gene3D" id="3.60.40.10">
    <property type="entry name" value="PPM-type phosphatase domain"/>
    <property type="match status" value="1"/>
</dbReference>
<evidence type="ECO:0000259" key="2">
    <source>
        <dbReference type="PROSITE" id="PS51746"/>
    </source>
</evidence>
<dbReference type="SMART" id="SM00331">
    <property type="entry name" value="PP2C_SIG"/>
    <property type="match status" value="1"/>
</dbReference>
<evidence type="ECO:0000313" key="3">
    <source>
        <dbReference type="EMBL" id="QBD83160.1"/>
    </source>
</evidence>
<dbReference type="Pfam" id="PF13672">
    <property type="entry name" value="PP2C_2"/>
    <property type="match status" value="1"/>
</dbReference>
<evidence type="ECO:0000256" key="1">
    <source>
        <dbReference type="SAM" id="MobiDB-lite"/>
    </source>
</evidence>
<dbReference type="KEGG" id="kbs:EPA93_47255"/>
<feature type="compositionally biased region" description="Basic and acidic residues" evidence="1">
    <location>
        <begin position="139"/>
        <end position="171"/>
    </location>
</feature>
<keyword evidence="4" id="KW-1185">Reference proteome</keyword>
<dbReference type="InterPro" id="IPR015655">
    <property type="entry name" value="PP2C"/>
</dbReference>
<dbReference type="PROSITE" id="PS51746">
    <property type="entry name" value="PPM_2"/>
    <property type="match status" value="1"/>
</dbReference>
<name>A0A4P6K5K3_KTERU</name>
<dbReference type="SUPFAM" id="SSF81606">
    <property type="entry name" value="PP2C-like"/>
    <property type="match status" value="1"/>
</dbReference>
<gene>
    <name evidence="3" type="ORF">EPA93_47255</name>
</gene>
<feature type="compositionally biased region" description="Low complexity" evidence="1">
    <location>
        <begin position="124"/>
        <end position="136"/>
    </location>
</feature>
<reference evidence="3 4" key="1">
    <citation type="submission" date="2019-01" db="EMBL/GenBank/DDBJ databases">
        <title>Ktedonosporobacter rubrisoli SCAWS-G2.</title>
        <authorList>
            <person name="Huang Y."/>
            <person name="Yan B."/>
        </authorList>
    </citation>
    <scope>NUCLEOTIDE SEQUENCE [LARGE SCALE GENOMIC DNA]</scope>
    <source>
        <strain evidence="3 4">SCAWS-G2</strain>
    </source>
</reference>
<evidence type="ECO:0000313" key="4">
    <source>
        <dbReference type="Proteomes" id="UP000290365"/>
    </source>
</evidence>
<dbReference type="CDD" id="cd00143">
    <property type="entry name" value="PP2Cc"/>
    <property type="match status" value="1"/>
</dbReference>
<dbReference type="EMBL" id="CP035758">
    <property type="protein sequence ID" value="QBD83160.1"/>
    <property type="molecule type" value="Genomic_DNA"/>
</dbReference>
<dbReference type="PANTHER" id="PTHR47992">
    <property type="entry name" value="PROTEIN PHOSPHATASE"/>
    <property type="match status" value="1"/>
</dbReference>
<dbReference type="GO" id="GO:0004722">
    <property type="term" value="F:protein serine/threonine phosphatase activity"/>
    <property type="evidence" value="ECO:0007669"/>
    <property type="project" value="InterPro"/>
</dbReference>
<protein>
    <recommendedName>
        <fullName evidence="2">PPM-type phosphatase domain-containing protein</fullName>
    </recommendedName>
</protein>
<feature type="region of interest" description="Disordered" evidence="1">
    <location>
        <begin position="116"/>
        <end position="212"/>
    </location>
</feature>
<feature type="region of interest" description="Disordered" evidence="1">
    <location>
        <begin position="71"/>
        <end position="90"/>
    </location>
</feature>
<sequence>MGAVIFMAIKVLWDWLRNLYEQRRFAAELQEAEFLAEQMAMSEVEKRMGLENVRELEMEWQPQTALVPAVATPRRASVPPQRPSSLRQEEEIYSDNAIPAYMFSSGKQRVMPRARLAPMEKKSSPVAVAPSPVGPATQRQERALPQRRQWPREVKPPTSRGRSDLELREVKPPTSRARSDQAVQVTRQHEEVSRAQPAYRASSAQVSPVQKPIQTSAFTDDLVNSEDDDATLPYLKLINQGDTLPTTENLAPEKELEEALRLVVGIGLDPGIVRVNAPNEDNLFAIQGMRAKQDGPEPVGLFVVADGMGGHAHGQEASRMAVQTISDVVAPVILRSSEDENVFAELLKEGAHRANLAIYQRNRQQEHMMGTTMTAALVVGSIAYIINVGDSRTYLYRAHEGLRQVTRDHSIVARLVEDGVIAPDDIYTHPKRNQIYRCLGERASVEMDTFVEALQPGDVLVLCSDGLWEMVRDSDIHKIIAASAPHPSQISTMLIQAALARGGADNVSVVVICVLGAEK</sequence>